<dbReference type="AlphaFoldDB" id="W7HZ12"/>
<proteinExistence type="predicted"/>
<dbReference type="EMBL" id="KI966427">
    <property type="protein sequence ID" value="EWC45427.1"/>
    <property type="molecule type" value="Genomic_DNA"/>
</dbReference>
<dbReference type="OrthoDB" id="5335487at2759"/>
<accession>W7HZ12</accession>
<reference evidence="2 3" key="1">
    <citation type="submission" date="2013-05" db="EMBL/GenBank/DDBJ databases">
        <title>Drechslerella stenobrocha genome reveals carnivorous origination and mechanical trapping mechanism of predatory fungi.</title>
        <authorList>
            <person name="Liu X."/>
            <person name="Zhang W."/>
            <person name="Liu K."/>
        </authorList>
    </citation>
    <scope>NUCLEOTIDE SEQUENCE [LARGE SCALE GENOMIC DNA]</scope>
    <source>
        <strain evidence="2 3">248</strain>
    </source>
</reference>
<protein>
    <submittedName>
        <fullName evidence="2">Uncharacterized protein</fullName>
    </submittedName>
</protein>
<feature type="region of interest" description="Disordered" evidence="1">
    <location>
        <begin position="554"/>
        <end position="580"/>
    </location>
</feature>
<keyword evidence="3" id="KW-1185">Reference proteome</keyword>
<dbReference type="HOGENOM" id="CLU_320291_0_0_1"/>
<feature type="region of interest" description="Disordered" evidence="1">
    <location>
        <begin position="603"/>
        <end position="632"/>
    </location>
</feature>
<sequence>MEVLDPRGRPMRLVAQIPSVGESLNYNPTRQVRLMDRMDSQRYVPQIIRHVGRIGPRPPPPALALPPPPEYCDTESTLPDGFVRIEELSESSKDWEDEDDWEGEKKEEKKKMMRAKMQKARDGNEKVDAEAQVLGQPKAKPARPNADMMIRRIVEDREHGHVPIMLDLGTENFETPRACIRASKTRSRVNPVPIAIKNVNHPKVPPKELSFKHNLKTIGARYNRTSTTHTTKYHTSGPRSTSLAKMAGLPNAQQTSTLRKEPEIGLMTKRITKALAYEFTFPICESWLQRLANANVYFEVSCIKHPPQVDIMDEAAKSKDLFGRTIHITLASSNRFRSDVADILGFAEFCLDKFEDRQAEYCPNLDKMGALGPGYFTVSTPRFQGPQTVDGEYIPQRLRGYWTPECVYYNRAKFLKTLYEECPSFHGRLNFATTLTLLALCPKNANTATTILQSVADISAVILQTKIPTKEHGLSDNTFFNFNILADDIFRYFYLTLRRVHDDSPLYTYNPTASGASHFIDLIGKVFQRDEFVDVLARRTPIEFRQLSPDEIRARRAQEAKQSQARKKQKGKAVPEKENSVFNSAFDQMKAAWRERKEYKKQSKATAAAADSDVVAQPPQNFGPDFKLPGSNRARASARTSESSPLIPPILMADEPADPNHLVCCTIFPRGERDITQRLDKDRPWEDQLFWFFAEWYHPGIHAHFSPLSLAPENGISTCHAVATGIRNLKVWLDGPDMPSVNINDQDYSSIFKPTGAPNAAPDPYRSSHRCTAAAANATAAQLAAEFAALCVSPAASSSSLAPELPRAVYAVRAQHMEAHLEEGCYPRPVEGREPYPHVVSFVAHAGHGLPDPMLLKLHRAIAMAATFSGAWAAGDEVVAAERPAYCRWCKVDFAHYCLPGAMQFS</sequence>
<gene>
    <name evidence="2" type="ORF">DRE_00826</name>
</gene>
<evidence type="ECO:0000313" key="3">
    <source>
        <dbReference type="Proteomes" id="UP000024837"/>
    </source>
</evidence>
<name>W7HZ12_9PEZI</name>
<feature type="compositionally biased region" description="Low complexity" evidence="1">
    <location>
        <begin position="604"/>
        <end position="619"/>
    </location>
</feature>
<evidence type="ECO:0000313" key="2">
    <source>
        <dbReference type="EMBL" id="EWC45427.1"/>
    </source>
</evidence>
<organism evidence="2 3">
    <name type="scientific">Drechslerella stenobrocha 248</name>
    <dbReference type="NCBI Taxonomy" id="1043628"/>
    <lineage>
        <taxon>Eukaryota</taxon>
        <taxon>Fungi</taxon>
        <taxon>Dikarya</taxon>
        <taxon>Ascomycota</taxon>
        <taxon>Pezizomycotina</taxon>
        <taxon>Orbiliomycetes</taxon>
        <taxon>Orbiliales</taxon>
        <taxon>Orbiliaceae</taxon>
        <taxon>Drechslerella</taxon>
    </lineage>
</organism>
<evidence type="ECO:0000256" key="1">
    <source>
        <dbReference type="SAM" id="MobiDB-lite"/>
    </source>
</evidence>
<dbReference type="Proteomes" id="UP000024837">
    <property type="component" value="Unassembled WGS sequence"/>
</dbReference>
<feature type="region of interest" description="Disordered" evidence="1">
    <location>
        <begin position="88"/>
        <end position="108"/>
    </location>
</feature>